<feature type="non-terminal residue" evidence="11">
    <location>
        <position position="986"/>
    </location>
</feature>
<evidence type="ECO:0000313" key="11">
    <source>
        <dbReference type="EMBL" id="EFI92265.1"/>
    </source>
</evidence>
<feature type="domain" description="IPO4/5-like TPR repeats" evidence="10">
    <location>
        <begin position="116"/>
        <end position="290"/>
    </location>
</feature>
<keyword evidence="5" id="KW-0677">Repeat</keyword>
<dbReference type="KEGG" id="scm:SCHCO_02556628"/>
<evidence type="ECO:0008006" key="13">
    <source>
        <dbReference type="Google" id="ProtNLM"/>
    </source>
</evidence>
<gene>
    <name evidence="11" type="ORF">SCHCODRAFT_113767</name>
</gene>
<keyword evidence="4" id="KW-0963">Cytoplasm</keyword>
<keyword evidence="6" id="KW-0653">Protein transport</keyword>
<dbReference type="HOGENOM" id="CLU_003794_0_2_1"/>
<dbReference type="OrthoDB" id="543373at2759"/>
<dbReference type="FunCoup" id="D8QIQ1">
    <property type="interactions" value="608"/>
</dbReference>
<dbReference type="Pfam" id="PF13513">
    <property type="entry name" value="HEAT_EZ"/>
    <property type="match status" value="1"/>
</dbReference>
<dbReference type="InterPro" id="IPR040122">
    <property type="entry name" value="Importin_beta"/>
</dbReference>
<dbReference type="InterPro" id="IPR058584">
    <property type="entry name" value="IMB1_TNPO1-like_TPR"/>
</dbReference>
<evidence type="ECO:0000256" key="3">
    <source>
        <dbReference type="ARBA" id="ARBA00022448"/>
    </source>
</evidence>
<dbReference type="AlphaFoldDB" id="D8QIQ1"/>
<feature type="domain" description="Importin subunit beta-1/Transportin-1-like TPR repeats" evidence="9">
    <location>
        <begin position="582"/>
        <end position="732"/>
    </location>
</feature>
<accession>D8QIQ1</accession>
<keyword evidence="7" id="KW-0539">Nucleus</keyword>
<evidence type="ECO:0000259" key="9">
    <source>
        <dbReference type="Pfam" id="PF25574"/>
    </source>
</evidence>
<keyword evidence="3" id="KW-0813">Transport</keyword>
<evidence type="ECO:0000256" key="6">
    <source>
        <dbReference type="ARBA" id="ARBA00022927"/>
    </source>
</evidence>
<dbReference type="VEuPathDB" id="FungiDB:SCHCODRAFT_02556628"/>
<dbReference type="STRING" id="578458.D8QIQ1"/>
<dbReference type="GO" id="GO:0006606">
    <property type="term" value="P:protein import into nucleus"/>
    <property type="evidence" value="ECO:0007669"/>
    <property type="project" value="InterPro"/>
</dbReference>
<evidence type="ECO:0000256" key="4">
    <source>
        <dbReference type="ARBA" id="ARBA00022490"/>
    </source>
</evidence>
<dbReference type="RefSeq" id="XP_003027168.1">
    <property type="nucleotide sequence ID" value="XM_003027122.1"/>
</dbReference>
<evidence type="ECO:0000259" key="10">
    <source>
        <dbReference type="Pfam" id="PF25780"/>
    </source>
</evidence>
<dbReference type="Proteomes" id="UP000007431">
    <property type="component" value="Unassembled WGS sequence"/>
</dbReference>
<dbReference type="OMA" id="PKRFVQE"/>
<dbReference type="Pfam" id="PF25780">
    <property type="entry name" value="TPR_IPO5"/>
    <property type="match status" value="1"/>
</dbReference>
<dbReference type="GeneID" id="9597050"/>
<evidence type="ECO:0000256" key="5">
    <source>
        <dbReference type="ARBA" id="ARBA00022737"/>
    </source>
</evidence>
<sequence>MDVPEVNVPAEVTAELTQILSNLVLGDNDIRSSAEKAVNERLEHMPEQYLLALAQFAVGADSEVMRSFSLVLLRRFLFKRQYSTKHNRLTLYDHLSNQTLTTLERALIRALTQEPDRVVRRKLADTVSDVANQAMRRGRPWHALQALAFSMAGEGGDANVAQTPAHRESAYTIFAGCPNLVLDLQTDAVLRVFLRGLRYEEEEAGAVRQSALAASVAYMSHCESAQRAQSLSLVPAMLDVLPRLLHSPFPAAGPNASSSIDYLTQALETLSPLATSFPSLFAPHVPALLSIMPQLVLPPVESGPTPTVTQPFQPFAQNQVPRSPSQSPTPNGDDEDAEERRKLRSAALEFMLSLTEAKPSMFKPPENSTVAPSSGYQPQNDAWVAILVRACLEGMAELSDDDTEHWLQEDVRTVTIAALPLLLSIRPQPSQSSSDDDDVQVYEQSLDRLACAIGGRAVLPVAFQQIPSLLASYDWRSRHAGLAAIAAIAEGTGEIMQNELGRIVGLVTPLFSDAHPRVRHAACQCIGQLCTDLEEIIQEQHPQELIGALVPALEDAEPRVHAHAAAALINFCEGVARDTLVPFLDPIVERLLRLLKNNNVKRYVHEQAITTLAMVADASEGAFAKYYSTIMPLLLRVLSEVHGPEYNTLKAKTMECAGLIAIAVGRETFIPDAPNFCEQLIRIQKSPEDMRDPQISLYLTSTWAKVCQAMGPDFEPYLPVVMPPLLANAGLKAEVAVYDEEETEREGWETITMAGETIGIRTSEVEDKCQALEMLVIYCSTLGPKFAPYMAPTLEVSLPCLRFYFHDGVREACAMLIPMLLACGKNSGTLTPAMAGAALAQIIGCLGTEVDPSFLGSLYKCCGESLVVIAAQAGYTPGSGGDLRGAIGDEMYNAVIEATKRQLHAMAERRRGRTARAQAMAADGSMFDADERDDMALMEEIEEFCLEDMAKLLAMFDKDHPLLVAVSSVKDLGFGAWTGDEGEEIG</sequence>
<dbReference type="EMBL" id="GL377313">
    <property type="protein sequence ID" value="EFI92265.1"/>
    <property type="molecule type" value="Genomic_DNA"/>
</dbReference>
<dbReference type="Pfam" id="PF25574">
    <property type="entry name" value="TPR_IMB1"/>
    <property type="match status" value="1"/>
</dbReference>
<comment type="subcellular location">
    <subcellularLocation>
        <location evidence="2">Cytoplasm</location>
    </subcellularLocation>
    <subcellularLocation>
        <location evidence="1">Nucleus</location>
    </subcellularLocation>
</comment>
<evidence type="ECO:0000256" key="1">
    <source>
        <dbReference type="ARBA" id="ARBA00004123"/>
    </source>
</evidence>
<feature type="compositionally biased region" description="Low complexity" evidence="8">
    <location>
        <begin position="304"/>
        <end position="315"/>
    </location>
</feature>
<name>D8QIQ1_SCHCM</name>
<dbReference type="InParanoid" id="D8QIQ1"/>
<feature type="compositionally biased region" description="Polar residues" evidence="8">
    <location>
        <begin position="316"/>
        <end position="330"/>
    </location>
</feature>
<reference evidence="11 12" key="1">
    <citation type="journal article" date="2010" name="Nat. Biotechnol.">
        <title>Genome sequence of the model mushroom Schizophyllum commune.</title>
        <authorList>
            <person name="Ohm R.A."/>
            <person name="de Jong J.F."/>
            <person name="Lugones L.G."/>
            <person name="Aerts A."/>
            <person name="Kothe E."/>
            <person name="Stajich J.E."/>
            <person name="de Vries R.P."/>
            <person name="Record E."/>
            <person name="Levasseur A."/>
            <person name="Baker S.E."/>
            <person name="Bartholomew K.A."/>
            <person name="Coutinho P.M."/>
            <person name="Erdmann S."/>
            <person name="Fowler T.J."/>
            <person name="Gathman A.C."/>
            <person name="Lombard V."/>
            <person name="Henrissat B."/>
            <person name="Knabe N."/>
            <person name="Kuees U."/>
            <person name="Lilly W.W."/>
            <person name="Lindquist E."/>
            <person name="Lucas S."/>
            <person name="Magnuson J.K."/>
            <person name="Piumi F."/>
            <person name="Raudaskoski M."/>
            <person name="Salamov A."/>
            <person name="Schmutz J."/>
            <person name="Schwarze F.W.M.R."/>
            <person name="vanKuyk P.A."/>
            <person name="Horton J.S."/>
            <person name="Grigoriev I.V."/>
            <person name="Woesten H.A.B."/>
        </authorList>
    </citation>
    <scope>NUCLEOTIDE SEQUENCE [LARGE SCALE GENOMIC DNA]</scope>
    <source>
        <strain evidence="12">H4-8 / FGSC 9210</strain>
    </source>
</reference>
<evidence type="ECO:0000313" key="12">
    <source>
        <dbReference type="Proteomes" id="UP000007431"/>
    </source>
</evidence>
<feature type="region of interest" description="Disordered" evidence="8">
    <location>
        <begin position="302"/>
        <end position="340"/>
    </location>
</feature>
<dbReference type="SUPFAM" id="SSF48371">
    <property type="entry name" value="ARM repeat"/>
    <property type="match status" value="1"/>
</dbReference>
<dbReference type="InterPro" id="IPR016024">
    <property type="entry name" value="ARM-type_fold"/>
</dbReference>
<dbReference type="eggNOG" id="KOG2171">
    <property type="taxonomic scope" value="Eukaryota"/>
</dbReference>
<dbReference type="InterPro" id="IPR057672">
    <property type="entry name" value="TPR_IPO4/5"/>
</dbReference>
<dbReference type="PANTHER" id="PTHR10527">
    <property type="entry name" value="IMPORTIN BETA"/>
    <property type="match status" value="1"/>
</dbReference>
<dbReference type="GO" id="GO:0005737">
    <property type="term" value="C:cytoplasm"/>
    <property type="evidence" value="ECO:0007669"/>
    <property type="project" value="UniProtKB-SubCell"/>
</dbReference>
<evidence type="ECO:0000256" key="2">
    <source>
        <dbReference type="ARBA" id="ARBA00004496"/>
    </source>
</evidence>
<protein>
    <recommendedName>
        <fullName evidence="13">TOG domain-containing protein</fullName>
    </recommendedName>
</protein>
<dbReference type="Gene3D" id="1.25.10.10">
    <property type="entry name" value="Leucine-rich Repeat Variant"/>
    <property type="match status" value="1"/>
</dbReference>
<dbReference type="InterPro" id="IPR011989">
    <property type="entry name" value="ARM-like"/>
</dbReference>
<proteinExistence type="predicted"/>
<keyword evidence="12" id="KW-1185">Reference proteome</keyword>
<organism evidence="12">
    <name type="scientific">Schizophyllum commune (strain H4-8 / FGSC 9210)</name>
    <name type="common">Split gill fungus</name>
    <dbReference type="NCBI Taxonomy" id="578458"/>
    <lineage>
        <taxon>Eukaryota</taxon>
        <taxon>Fungi</taxon>
        <taxon>Dikarya</taxon>
        <taxon>Basidiomycota</taxon>
        <taxon>Agaricomycotina</taxon>
        <taxon>Agaricomycetes</taxon>
        <taxon>Agaricomycetidae</taxon>
        <taxon>Agaricales</taxon>
        <taxon>Schizophyllaceae</taxon>
        <taxon>Schizophyllum</taxon>
    </lineage>
</organism>
<evidence type="ECO:0000256" key="8">
    <source>
        <dbReference type="SAM" id="MobiDB-lite"/>
    </source>
</evidence>
<evidence type="ECO:0000256" key="7">
    <source>
        <dbReference type="ARBA" id="ARBA00023242"/>
    </source>
</evidence>